<comment type="subcellular location">
    <subcellularLocation>
        <location evidence="1">Secreted</location>
        <location evidence="1">Cell wall</location>
    </subcellularLocation>
</comment>
<dbReference type="PROSITE" id="PS50256">
    <property type="entry name" value="PIR_REPEAT_2"/>
    <property type="match status" value="3"/>
</dbReference>
<comment type="similarity">
    <text evidence="6">Belongs to the PIR protein family.</text>
</comment>
<dbReference type="Proteomes" id="UP001378960">
    <property type="component" value="Unassembled WGS sequence"/>
</dbReference>
<dbReference type="PANTHER" id="PTHR47254:SF1">
    <property type="entry name" value="CELL WALL MANNOPROTEIN CIS3-RELATED"/>
    <property type="match status" value="1"/>
</dbReference>
<name>A0AAV5R1U4_PICKL</name>
<dbReference type="InterPro" id="IPR051153">
    <property type="entry name" value="Yeast_CWMannoprotein_PIR"/>
</dbReference>
<dbReference type="GO" id="GO:0031505">
    <property type="term" value="P:fungal-type cell wall organization"/>
    <property type="evidence" value="ECO:0007669"/>
    <property type="project" value="UniProtKB-ARBA"/>
</dbReference>
<keyword evidence="9" id="KW-1185">Reference proteome</keyword>
<evidence type="ECO:0000256" key="4">
    <source>
        <dbReference type="ARBA" id="ARBA00022729"/>
    </source>
</evidence>
<evidence type="ECO:0000259" key="7">
    <source>
        <dbReference type="Pfam" id="PF22799"/>
    </source>
</evidence>
<feature type="domain" description="Cell wall mannoprotein PIR1-like C-terminal" evidence="7">
    <location>
        <begin position="244"/>
        <end position="316"/>
    </location>
</feature>
<evidence type="ECO:0000256" key="6">
    <source>
        <dbReference type="ARBA" id="ARBA00038219"/>
    </source>
</evidence>
<dbReference type="EMBL" id="BTGB01000002">
    <property type="protein sequence ID" value="GMM45404.1"/>
    <property type="molecule type" value="Genomic_DNA"/>
</dbReference>
<keyword evidence="5" id="KW-0677">Repeat</keyword>
<dbReference type="GO" id="GO:0005199">
    <property type="term" value="F:structural constituent of cell wall"/>
    <property type="evidence" value="ECO:0007669"/>
    <property type="project" value="InterPro"/>
</dbReference>
<evidence type="ECO:0000256" key="5">
    <source>
        <dbReference type="ARBA" id="ARBA00022737"/>
    </source>
</evidence>
<dbReference type="InterPro" id="IPR054508">
    <property type="entry name" value="PIR1-like_C"/>
</dbReference>
<proteinExistence type="inferred from homology"/>
<reference evidence="8 9" key="1">
    <citation type="journal article" date="2023" name="Elife">
        <title>Identification of key yeast species and microbe-microbe interactions impacting larval growth of Drosophila in the wild.</title>
        <authorList>
            <person name="Mure A."/>
            <person name="Sugiura Y."/>
            <person name="Maeda R."/>
            <person name="Honda K."/>
            <person name="Sakurai N."/>
            <person name="Takahashi Y."/>
            <person name="Watada M."/>
            <person name="Katoh T."/>
            <person name="Gotoh A."/>
            <person name="Gotoh Y."/>
            <person name="Taniguchi I."/>
            <person name="Nakamura K."/>
            <person name="Hayashi T."/>
            <person name="Katayama T."/>
            <person name="Uemura T."/>
            <person name="Hattori Y."/>
        </authorList>
    </citation>
    <scope>NUCLEOTIDE SEQUENCE [LARGE SCALE GENOMIC DNA]</scope>
    <source>
        <strain evidence="8 9">PK-24</strain>
    </source>
</reference>
<keyword evidence="4" id="KW-0732">Signal</keyword>
<keyword evidence="3" id="KW-0964">Secreted</keyword>
<dbReference type="PANTHER" id="PTHR47254">
    <property type="entry name" value="CELL WALL MANNOPROTEIN CIS3-RELATED"/>
    <property type="match status" value="1"/>
</dbReference>
<evidence type="ECO:0000256" key="1">
    <source>
        <dbReference type="ARBA" id="ARBA00004191"/>
    </source>
</evidence>
<dbReference type="AlphaFoldDB" id="A0AAV5R1U4"/>
<protein>
    <recommendedName>
        <fullName evidence="7">Cell wall mannoprotein PIR1-like C-terminal domain-containing protein</fullName>
    </recommendedName>
</protein>
<accession>A0AAV5R1U4</accession>
<evidence type="ECO:0000256" key="3">
    <source>
        <dbReference type="ARBA" id="ARBA00022525"/>
    </source>
</evidence>
<dbReference type="GO" id="GO:0009277">
    <property type="term" value="C:fungal-type cell wall"/>
    <property type="evidence" value="ECO:0007669"/>
    <property type="project" value="TreeGrafter"/>
</dbReference>
<keyword evidence="2" id="KW-0134">Cell wall</keyword>
<dbReference type="InterPro" id="IPR000420">
    <property type="entry name" value="Yeast_PIR_rpt"/>
</dbReference>
<evidence type="ECO:0000313" key="9">
    <source>
        <dbReference type="Proteomes" id="UP001378960"/>
    </source>
</evidence>
<organism evidence="8 9">
    <name type="scientific">Pichia kluyveri</name>
    <name type="common">Yeast</name>
    <dbReference type="NCBI Taxonomy" id="36015"/>
    <lineage>
        <taxon>Eukaryota</taxon>
        <taxon>Fungi</taxon>
        <taxon>Dikarya</taxon>
        <taxon>Ascomycota</taxon>
        <taxon>Saccharomycotina</taxon>
        <taxon>Pichiomycetes</taxon>
        <taxon>Pichiales</taxon>
        <taxon>Pichiaceae</taxon>
        <taxon>Pichia</taxon>
    </lineage>
</organism>
<sequence length="326" mass="34173">MSLSKAENAYVPGDNFSTFTPTGGFASGATLDYTASFGIAIKPIVSSVALSSVTTGEQGQAVVTQIGDGQIQATTSTPPPTLITQIGDGQIQATQAIEQTTAPVVTQIGDGQIQATTLTTITRSTTSTNSETSNVTDGVVTTKVTKIVKQFVTVPYSSTESSTASSTAESSSSSDDITTYITVTPTETVLATVTTPNLSTLDPTTVIVEKRLVEETATVFLNKRDVPQSCSSESALTMTLENSVLRDAKGRIGAIVSNRQFQFDGPPPQAGSIYAAGWSIVDGKLALGTSTTFYQCLSGDFYNLYDQSIGLQCVAVELDIVEFRDC</sequence>
<dbReference type="Pfam" id="PF22799">
    <property type="entry name" value="PIR1-like_C"/>
    <property type="match status" value="1"/>
</dbReference>
<gene>
    <name evidence="8" type="ORF">DAPK24_019790</name>
</gene>
<dbReference type="Pfam" id="PF00399">
    <property type="entry name" value="PIR"/>
    <property type="match status" value="2"/>
</dbReference>
<comment type="caution">
    <text evidence="8">The sequence shown here is derived from an EMBL/GenBank/DDBJ whole genome shotgun (WGS) entry which is preliminary data.</text>
</comment>
<evidence type="ECO:0000256" key="2">
    <source>
        <dbReference type="ARBA" id="ARBA00022512"/>
    </source>
</evidence>
<evidence type="ECO:0000313" key="8">
    <source>
        <dbReference type="EMBL" id="GMM45404.1"/>
    </source>
</evidence>